<proteinExistence type="predicted"/>
<dbReference type="EMBL" id="FLUO01000002">
    <property type="protein sequence ID" value="SBW11326.1"/>
    <property type="molecule type" value="Genomic_DNA"/>
</dbReference>
<gene>
    <name evidence="2" type="ORF">KL86APRO_20155</name>
</gene>
<feature type="chain" id="PRO_5012488000" evidence="1">
    <location>
        <begin position="21"/>
        <end position="329"/>
    </location>
</feature>
<reference evidence="2" key="1">
    <citation type="submission" date="2016-04" db="EMBL/GenBank/DDBJ databases">
        <authorList>
            <person name="Evans L.H."/>
            <person name="Alamgir A."/>
            <person name="Owens N."/>
            <person name="Weber N.D."/>
            <person name="Virtaneva K."/>
            <person name="Barbian K."/>
            <person name="Babar A."/>
            <person name="Rosenke K."/>
        </authorList>
    </citation>
    <scope>NUCLEOTIDE SEQUENCE</scope>
    <source>
        <strain evidence="2">86</strain>
    </source>
</reference>
<evidence type="ECO:0000313" key="2">
    <source>
        <dbReference type="EMBL" id="SBW11326.1"/>
    </source>
</evidence>
<dbReference type="Gene3D" id="1.10.287.470">
    <property type="entry name" value="Helix hairpin bin"/>
    <property type="match status" value="1"/>
</dbReference>
<name>A0A212KHW3_9PROT</name>
<dbReference type="Gene3D" id="2.40.50.100">
    <property type="match status" value="1"/>
</dbReference>
<accession>A0A212KHW3</accession>
<evidence type="ECO:0000256" key="1">
    <source>
        <dbReference type="SAM" id="SignalP"/>
    </source>
</evidence>
<organism evidence="2">
    <name type="scientific">uncultured Alphaproteobacteria bacterium</name>
    <dbReference type="NCBI Taxonomy" id="91750"/>
    <lineage>
        <taxon>Bacteria</taxon>
        <taxon>Pseudomonadati</taxon>
        <taxon>Pseudomonadota</taxon>
        <taxon>Alphaproteobacteria</taxon>
        <taxon>environmental samples</taxon>
    </lineage>
</organism>
<dbReference type="SUPFAM" id="SSF111369">
    <property type="entry name" value="HlyD-like secretion proteins"/>
    <property type="match status" value="1"/>
</dbReference>
<feature type="signal peptide" evidence="1">
    <location>
        <begin position="1"/>
        <end position="20"/>
    </location>
</feature>
<dbReference type="PANTHER" id="PTHR30469:SF15">
    <property type="entry name" value="HLYD FAMILY OF SECRETION PROTEINS"/>
    <property type="match status" value="1"/>
</dbReference>
<dbReference type="AlphaFoldDB" id="A0A212KHW3"/>
<dbReference type="Gene3D" id="2.40.30.170">
    <property type="match status" value="1"/>
</dbReference>
<dbReference type="GO" id="GO:1990281">
    <property type="term" value="C:efflux pump complex"/>
    <property type="evidence" value="ECO:0007669"/>
    <property type="project" value="TreeGrafter"/>
</dbReference>
<keyword evidence="1" id="KW-0732">Signal</keyword>
<dbReference type="PANTHER" id="PTHR30469">
    <property type="entry name" value="MULTIDRUG RESISTANCE PROTEIN MDTA"/>
    <property type="match status" value="1"/>
</dbReference>
<sequence>MRSTLLAIAALAVASAPAFGAEDFTVSETRLRDEKAVFATVEAVREVPARVRTGGTVVRLSVREGDRVERGQVVAVVADEKIGLRIAALDAEIAGLKAQLAQAQTDLARAEPLLAGGYVAKSRIDELRTGVSVATQSLKARTAERAVLDRQTAEGEVAAPAAGRVLTVPVATGSVVMAGETVATIAGEGLMVRLSVPERHARFLAAGDAIRLDGEDLTGGGTGAGVVTLVYPHIVDGRVTADARVEGLSDRFVGQRVRVWVPGGARAALVVPEHLLTVRFGLDYARLRAADGATVEVPVQRGRPAPSADLPDGLEILSGLRPGDVLVRP</sequence>
<dbReference type="GO" id="GO:0015562">
    <property type="term" value="F:efflux transmembrane transporter activity"/>
    <property type="evidence" value="ECO:0007669"/>
    <property type="project" value="TreeGrafter"/>
</dbReference>
<protein>
    <submittedName>
        <fullName evidence="2">Efflux transporter, RND family, MFP subunit</fullName>
    </submittedName>
</protein>